<accession>A0A845F4Z4</accession>
<dbReference type="EMBL" id="WMEY01000009">
    <property type="protein sequence ID" value="MYL65697.1"/>
    <property type="molecule type" value="Genomic_DNA"/>
</dbReference>
<protein>
    <submittedName>
        <fullName evidence="1">SidA/IucD/PvdA family monooxygenase</fullName>
    </submittedName>
</protein>
<dbReference type="Proteomes" id="UP000447833">
    <property type="component" value="Unassembled WGS sequence"/>
</dbReference>
<dbReference type="RefSeq" id="WP_160921283.1">
    <property type="nucleotide sequence ID" value="NZ_WMEY01000009.1"/>
</dbReference>
<dbReference type="PANTHER" id="PTHR38663:SF1">
    <property type="entry name" value="L-ORNITHINE N(5)-MONOOXYGENASE"/>
    <property type="match status" value="1"/>
</dbReference>
<evidence type="ECO:0000313" key="2">
    <source>
        <dbReference type="Proteomes" id="UP000447833"/>
    </source>
</evidence>
<reference evidence="1 2" key="1">
    <citation type="submission" date="2019-11" db="EMBL/GenBank/DDBJ databases">
        <title>Genome sequences of 17 halophilic strains isolated from different environments.</title>
        <authorList>
            <person name="Furrow R.E."/>
        </authorList>
    </citation>
    <scope>NUCLEOTIDE SEQUENCE [LARGE SCALE GENOMIC DNA]</scope>
    <source>
        <strain evidence="1 2">22506_14_FS</strain>
    </source>
</reference>
<keyword evidence="1" id="KW-0560">Oxidoreductase</keyword>
<organism evidence="1 2">
    <name type="scientific">Guptibacillus hwajinpoensis</name>
    <dbReference type="NCBI Taxonomy" id="208199"/>
    <lineage>
        <taxon>Bacteria</taxon>
        <taxon>Bacillati</taxon>
        <taxon>Bacillota</taxon>
        <taxon>Bacilli</taxon>
        <taxon>Bacillales</taxon>
        <taxon>Guptibacillaceae</taxon>
        <taxon>Guptibacillus</taxon>
    </lineage>
</organism>
<proteinExistence type="predicted"/>
<keyword evidence="1" id="KW-0503">Monooxygenase</keyword>
<dbReference type="InterPro" id="IPR036188">
    <property type="entry name" value="FAD/NAD-bd_sf"/>
</dbReference>
<dbReference type="PANTHER" id="PTHR38663">
    <property type="match status" value="1"/>
</dbReference>
<dbReference type="AlphaFoldDB" id="A0A845F4Z4"/>
<dbReference type="SUPFAM" id="SSF51905">
    <property type="entry name" value="FAD/NAD(P)-binding domain"/>
    <property type="match status" value="2"/>
</dbReference>
<comment type="caution">
    <text evidence="1">The sequence shown here is derived from an EMBL/GenBank/DDBJ whole genome shotgun (WGS) entry which is preliminary data.</text>
</comment>
<dbReference type="GO" id="GO:0004497">
    <property type="term" value="F:monooxygenase activity"/>
    <property type="evidence" value="ECO:0007669"/>
    <property type="project" value="UniProtKB-KW"/>
</dbReference>
<name>A0A845F4Z4_9BACL</name>
<dbReference type="Gene3D" id="3.50.50.60">
    <property type="entry name" value="FAD/NAD(P)-binding domain"/>
    <property type="match status" value="1"/>
</dbReference>
<gene>
    <name evidence="1" type="ORF">GLW07_20255</name>
</gene>
<sequence length="383" mass="44081">MYEWIIIGGGIHGCTIATSLLKSGEVKKEEILIIDPHSGPLERWKERTERIQMPFLRSPSVHHIDVVPFSLDKYAKKINYENPFYGYYDRPSLDLFNQHAASVFEEACVQDSWCQTKVKQMKKQGPFWEIETEDHCIYYTRNSVIAIGNNELHYPSWATEWNNGYHIFDSELNMDNIKPPFLIIGGGITAVHTAIDLSHRFPGEVTLMSRHPFRVHNFDSDPGWLGPKYLDAYSQIKNYDIRRKMIHQARHRGSIPSELYSRLHHLIKQGKLSIVQSEIQTVSSESNRLMTKESIVYRPATVLFATGFERAITNQRWLLQLIAKEDLTCANCGYPIVEESLEWCPHLFVMGPLAELEIGPASRNIIGARKATERIMKSSQFKS</sequence>
<evidence type="ECO:0000313" key="1">
    <source>
        <dbReference type="EMBL" id="MYL65697.1"/>
    </source>
</evidence>